<evidence type="ECO:0000256" key="1">
    <source>
        <dbReference type="SAM" id="MobiDB-lite"/>
    </source>
</evidence>
<feature type="compositionally biased region" description="Low complexity" evidence="1">
    <location>
        <begin position="29"/>
        <end position="41"/>
    </location>
</feature>
<dbReference type="AlphaFoldDB" id="A0A9N7TTJ9"/>
<protein>
    <submittedName>
        <fullName evidence="2">Uncharacterized protein</fullName>
    </submittedName>
</protein>
<reference evidence="2" key="1">
    <citation type="submission" date="2020-03" db="EMBL/GenBank/DDBJ databases">
        <authorList>
            <person name="Weist P."/>
        </authorList>
    </citation>
    <scope>NUCLEOTIDE SEQUENCE</scope>
</reference>
<comment type="caution">
    <text evidence="2">The sequence shown here is derived from an EMBL/GenBank/DDBJ whole genome shotgun (WGS) entry which is preliminary data.</text>
</comment>
<evidence type="ECO:0000313" key="2">
    <source>
        <dbReference type="EMBL" id="CAB1418687.1"/>
    </source>
</evidence>
<feature type="compositionally biased region" description="Polar residues" evidence="1">
    <location>
        <begin position="135"/>
        <end position="144"/>
    </location>
</feature>
<evidence type="ECO:0000313" key="3">
    <source>
        <dbReference type="Proteomes" id="UP001153269"/>
    </source>
</evidence>
<accession>A0A9N7TTJ9</accession>
<feature type="region of interest" description="Disordered" evidence="1">
    <location>
        <begin position="83"/>
        <end position="103"/>
    </location>
</feature>
<gene>
    <name evidence="2" type="ORF">PLEPLA_LOCUS6513</name>
</gene>
<organism evidence="2 3">
    <name type="scientific">Pleuronectes platessa</name>
    <name type="common">European plaice</name>
    <dbReference type="NCBI Taxonomy" id="8262"/>
    <lineage>
        <taxon>Eukaryota</taxon>
        <taxon>Metazoa</taxon>
        <taxon>Chordata</taxon>
        <taxon>Craniata</taxon>
        <taxon>Vertebrata</taxon>
        <taxon>Euteleostomi</taxon>
        <taxon>Actinopterygii</taxon>
        <taxon>Neopterygii</taxon>
        <taxon>Teleostei</taxon>
        <taxon>Neoteleostei</taxon>
        <taxon>Acanthomorphata</taxon>
        <taxon>Carangaria</taxon>
        <taxon>Pleuronectiformes</taxon>
        <taxon>Pleuronectoidei</taxon>
        <taxon>Pleuronectidae</taxon>
        <taxon>Pleuronectes</taxon>
    </lineage>
</organism>
<feature type="region of interest" description="Disordered" evidence="1">
    <location>
        <begin position="123"/>
        <end position="165"/>
    </location>
</feature>
<proteinExistence type="predicted"/>
<dbReference type="EMBL" id="CADEAL010000336">
    <property type="protein sequence ID" value="CAB1418687.1"/>
    <property type="molecule type" value="Genomic_DNA"/>
</dbReference>
<feature type="compositionally biased region" description="Basic and acidic residues" evidence="1">
    <location>
        <begin position="45"/>
        <end position="56"/>
    </location>
</feature>
<sequence length="165" mass="17607">MAEGVKLGENVVFPSEGCTFGCGLLPPLSSSSSQLCSTSSSARNPEYDKSNADNTGKECVHIRMPARETVASAKGDKSVLPLCPLQTPPVAPPPWPTESQRPPSVRDQCLCLQFFLRGRFSQKASTPEEGKNLACSRSAQQQQPMPRAWCTVPGLGGAIRPSAPH</sequence>
<keyword evidence="3" id="KW-1185">Reference proteome</keyword>
<feature type="region of interest" description="Disordered" evidence="1">
    <location>
        <begin position="29"/>
        <end position="56"/>
    </location>
</feature>
<dbReference type="Proteomes" id="UP001153269">
    <property type="component" value="Unassembled WGS sequence"/>
</dbReference>
<name>A0A9N7TTJ9_PLEPL</name>
<feature type="compositionally biased region" description="Pro residues" evidence="1">
    <location>
        <begin position="86"/>
        <end position="96"/>
    </location>
</feature>